<evidence type="ECO:0000256" key="1">
    <source>
        <dbReference type="SAM" id="Coils"/>
    </source>
</evidence>
<dbReference type="EC" id="3.1.1.-" evidence="4"/>
<accession>A0A5K1K4C6</accession>
<evidence type="ECO:0000256" key="2">
    <source>
        <dbReference type="SAM" id="MobiDB-lite"/>
    </source>
</evidence>
<feature type="region of interest" description="Disordered" evidence="2">
    <location>
        <begin position="232"/>
        <end position="312"/>
    </location>
</feature>
<dbReference type="EMBL" id="LR728489">
    <property type="protein sequence ID" value="VWP00449.1"/>
    <property type="molecule type" value="Genomic_DNA"/>
</dbReference>
<organism evidence="4">
    <name type="scientific">Ganoderma boninense</name>
    <dbReference type="NCBI Taxonomy" id="34458"/>
    <lineage>
        <taxon>Eukaryota</taxon>
        <taxon>Fungi</taxon>
        <taxon>Dikarya</taxon>
        <taxon>Basidiomycota</taxon>
        <taxon>Agaricomycotina</taxon>
        <taxon>Agaricomycetes</taxon>
        <taxon>Polyporales</taxon>
        <taxon>Polyporaceae</taxon>
        <taxon>Ganoderma</taxon>
    </lineage>
</organism>
<keyword evidence="1" id="KW-0175">Coiled coil</keyword>
<keyword evidence="3" id="KW-0472">Membrane</keyword>
<feature type="transmembrane region" description="Helical" evidence="3">
    <location>
        <begin position="362"/>
        <end position="382"/>
    </location>
</feature>
<sequence>MPSSRHPRARVRASARVSEPTRQCQALLADEETRCSLRFQGRRGNYCPAHGREYGELTGAYKDASNRVDALEPEMRKARMGAVVLCTVADVDAAIALANRYLEAMGDEIGGRETHHKRFFREADENHGKWLKHRRGEQQAAMCLLERLQRRREEVVAVEAAARRSAEWRKAIEERYAAAEAQRKATEEARRKAAQSAGISTIEDQRRAIAELQRREAAARNILGERTNAVAAGSMSTQRSAAPNSNQVEVPGTRRVPPGYWPPIDPPRHLPAPPPRYPQPQPQPRPQPPQRIEQHPSAARETQPLLRPAGVPRGTVFIPPANSWVCDIESQSHSAGRLRARVFQAAPRLRNEESIDCGCSKMLFCAVSLFVFCHLVVLAYIWNGHH</sequence>
<feature type="coiled-coil region" evidence="1">
    <location>
        <begin position="169"/>
        <end position="222"/>
    </location>
</feature>
<protein>
    <submittedName>
        <fullName evidence="4">Carboxylic ester hydrolase (EC)</fullName>
        <ecNumber evidence="4">3.1.1.-</ecNumber>
    </submittedName>
</protein>
<reference evidence="4" key="1">
    <citation type="submission" date="2019-10" db="EMBL/GenBank/DDBJ databases">
        <authorList>
            <person name="Nor Muhammad N."/>
        </authorList>
    </citation>
    <scope>NUCLEOTIDE SEQUENCE</scope>
</reference>
<name>A0A5K1K4C6_9APHY</name>
<proteinExistence type="predicted"/>
<keyword evidence="3" id="KW-0812">Transmembrane</keyword>
<feature type="compositionally biased region" description="Polar residues" evidence="2">
    <location>
        <begin position="234"/>
        <end position="248"/>
    </location>
</feature>
<keyword evidence="3" id="KW-1133">Transmembrane helix</keyword>
<dbReference type="AlphaFoldDB" id="A0A5K1K4C6"/>
<feature type="compositionally biased region" description="Pro residues" evidence="2">
    <location>
        <begin position="259"/>
        <end position="289"/>
    </location>
</feature>
<gene>
    <name evidence="4" type="primary">I1RHI8</name>
</gene>
<evidence type="ECO:0000256" key="3">
    <source>
        <dbReference type="SAM" id="Phobius"/>
    </source>
</evidence>
<dbReference type="GO" id="GO:0016787">
    <property type="term" value="F:hydrolase activity"/>
    <property type="evidence" value="ECO:0007669"/>
    <property type="project" value="UniProtKB-KW"/>
</dbReference>
<keyword evidence="4" id="KW-0378">Hydrolase</keyword>
<evidence type="ECO:0000313" key="4">
    <source>
        <dbReference type="EMBL" id="VWP00449.1"/>
    </source>
</evidence>